<evidence type="ECO:0000256" key="6">
    <source>
        <dbReference type="ARBA" id="ARBA00055193"/>
    </source>
</evidence>
<evidence type="ECO:0000259" key="9">
    <source>
        <dbReference type="PROSITE" id="PS50303"/>
    </source>
</evidence>
<dbReference type="GO" id="GO:0003729">
    <property type="term" value="F:mRNA binding"/>
    <property type="evidence" value="ECO:0007669"/>
    <property type="project" value="UniProtKB-ARBA"/>
</dbReference>
<dbReference type="SMART" id="SM00025">
    <property type="entry name" value="Pumilio"/>
    <property type="match status" value="8"/>
</dbReference>
<dbReference type="InterPro" id="IPR033133">
    <property type="entry name" value="PUM-HD"/>
</dbReference>
<evidence type="ECO:0000256" key="8">
    <source>
        <dbReference type="SAM" id="MobiDB-lite"/>
    </source>
</evidence>
<feature type="repeat" description="Pumilio" evidence="7">
    <location>
        <begin position="677"/>
        <end position="712"/>
    </location>
</feature>
<comment type="subcellular location">
    <subcellularLocation>
        <location evidence="1">Cytoplasm</location>
    </subcellularLocation>
</comment>
<sequence>MATESPVRLVRSADTRNWPYSKDAATFPARGNVTTQEFGLLFEGHGFHGNHSLTAPSRSGSAPPSMEGSSIAIGYLRGSQNYGLDVIRENLNNTFENCQSEEQLRADPAYAVYYHSNVNLNPRLPPPLISQENRRLAHQIDGFGENWSVPSFEDIDKRKLLASRLPLTTHEEPEYFRPPLLEFDNGLPQNTLRSMPGQSTSSLNRHRSIVDLIKEDFPRTPSPVYNNKFSLLNHGLMEQTVDAGSCLKPPDDSAIDVGESVLKVPTSSAHLHACSPMTHSLGTKQHDHLAAVSVVCPSSSSSSDLCSLHLSQLETNYEDILGKGVLGVAGTGANNIDSKMKSLKISNDTHRSQNAMQNHQQISLPCRGSSFPVHLGQSNLTNHVKLNSSSVDHFSRGLSVPSIEVLPVLQPTEFVPSVYTAAAAFGAPYYSNFQPSNLFQPQIGIGGFSVNNSHVPPVLSGYSYNTIPMAFENFSSPNYNGRTSGGSSPGSVSPAYYGHLGVATQSSFTEPIYMSYFQHPYAHAYASAGQFDPMAASGSVFSGSPGFALQKGAQSIVYSSGQNSHVLQNGVESPPNFKRFGTSSPDFYGSTPNVALFMHYPTSPLGSPVYPASPATYMGTSGRRNESNRSPGTSGRGGGTYAGWHGQRTRDKVDDSKSHSFLEELRTSKSRRYELSDIAGRILEFSSDQHGSRFIQQKLESCSIEEKASVFKEVLPHASTLMTDVFGNYVIQKFFEHGSPEQRKELANQLVGRILQLSLQMYGCRVIQKALEVIELDQKTQLVLELDGHVMRCVRDQNGNHVIQKCIECVPTEKIDFIISAFRGHVATLSMHPYGCRVIQRVLEHCNDELQSQCIVDEILLSACVLAQDQYGNYVTQHVLEKGKPFERSQIINKLSGQVVQMSQHKFASNVIEKCLEHGSSVERDVLVMEIVGQTEGNDNLLMMMKDQFANYVIQKTLEVCSDAQRELLITRIRCHLQALKKYTYGKHIVARVEQLCGEGEDIAASESSKIC</sequence>
<evidence type="ECO:0000313" key="11">
    <source>
        <dbReference type="Proteomes" id="UP000636800"/>
    </source>
</evidence>
<feature type="repeat" description="Pumilio" evidence="7">
    <location>
        <begin position="858"/>
        <end position="893"/>
    </location>
</feature>
<feature type="domain" description="PUM-HD" evidence="9">
    <location>
        <begin position="657"/>
        <end position="997"/>
    </location>
</feature>
<dbReference type="InterPro" id="IPR012940">
    <property type="entry name" value="NABP"/>
</dbReference>
<comment type="caution">
    <text evidence="10">The sequence shown here is derived from an EMBL/GenBank/DDBJ whole genome shotgun (WGS) entry which is preliminary data.</text>
</comment>
<feature type="region of interest" description="Disordered" evidence="8">
    <location>
        <begin position="619"/>
        <end position="659"/>
    </location>
</feature>
<feature type="repeat" description="Pumilio" evidence="7">
    <location>
        <begin position="749"/>
        <end position="785"/>
    </location>
</feature>
<evidence type="ECO:0000313" key="10">
    <source>
        <dbReference type="EMBL" id="KAG0452098.1"/>
    </source>
</evidence>
<evidence type="ECO:0000256" key="3">
    <source>
        <dbReference type="ARBA" id="ARBA00022737"/>
    </source>
</evidence>
<evidence type="ECO:0000256" key="1">
    <source>
        <dbReference type="ARBA" id="ARBA00004496"/>
    </source>
</evidence>
<organism evidence="10 11">
    <name type="scientific">Vanilla planifolia</name>
    <name type="common">Vanilla</name>
    <dbReference type="NCBI Taxonomy" id="51239"/>
    <lineage>
        <taxon>Eukaryota</taxon>
        <taxon>Viridiplantae</taxon>
        <taxon>Streptophyta</taxon>
        <taxon>Embryophyta</taxon>
        <taxon>Tracheophyta</taxon>
        <taxon>Spermatophyta</taxon>
        <taxon>Magnoliopsida</taxon>
        <taxon>Liliopsida</taxon>
        <taxon>Asparagales</taxon>
        <taxon>Orchidaceae</taxon>
        <taxon>Vanilloideae</taxon>
        <taxon>Vanilleae</taxon>
        <taxon>Vanilla</taxon>
    </lineage>
</organism>
<feature type="repeat" description="Pumilio" evidence="7">
    <location>
        <begin position="930"/>
        <end position="971"/>
    </location>
</feature>
<dbReference type="SUPFAM" id="SSF48371">
    <property type="entry name" value="ARM repeat"/>
    <property type="match status" value="1"/>
</dbReference>
<name>A0A835PG98_VANPL</name>
<dbReference type="PROSITE" id="PS50302">
    <property type="entry name" value="PUM"/>
    <property type="match status" value="7"/>
</dbReference>
<dbReference type="InterPro" id="IPR016024">
    <property type="entry name" value="ARM-type_fold"/>
</dbReference>
<dbReference type="GO" id="GO:0006417">
    <property type="term" value="P:regulation of translation"/>
    <property type="evidence" value="ECO:0007669"/>
    <property type="project" value="UniProtKB-KW"/>
</dbReference>
<dbReference type="AlphaFoldDB" id="A0A835PG98"/>
<keyword evidence="11" id="KW-1185">Reference proteome</keyword>
<evidence type="ECO:0000256" key="7">
    <source>
        <dbReference type="PROSITE-ProRule" id="PRU00317"/>
    </source>
</evidence>
<feature type="repeat" description="Pumilio" evidence="7">
    <location>
        <begin position="894"/>
        <end position="929"/>
    </location>
</feature>
<gene>
    <name evidence="10" type="ORF">HPP92_026148</name>
</gene>
<feature type="repeat" description="Pumilio" evidence="7">
    <location>
        <begin position="713"/>
        <end position="748"/>
    </location>
</feature>
<dbReference type="InterPro" id="IPR033712">
    <property type="entry name" value="Pumilio_RNA-bd"/>
</dbReference>
<dbReference type="Pfam" id="PF00806">
    <property type="entry name" value="PUF"/>
    <property type="match status" value="8"/>
</dbReference>
<dbReference type="FunFam" id="1.25.10.10:FF:000004">
    <property type="entry name" value="Pumilio homolog 1 isoform 2"/>
    <property type="match status" value="1"/>
</dbReference>
<dbReference type="CDD" id="cd07920">
    <property type="entry name" value="Pumilio"/>
    <property type="match status" value="1"/>
</dbReference>
<dbReference type="Gene3D" id="1.25.10.10">
    <property type="entry name" value="Leucine-rich Repeat Variant"/>
    <property type="match status" value="1"/>
</dbReference>
<dbReference type="Pfam" id="PF07990">
    <property type="entry name" value="NABP"/>
    <property type="match status" value="1"/>
</dbReference>
<dbReference type="PANTHER" id="PTHR12537:SF119">
    <property type="entry name" value="PUMILIO HOMOLOG 6, CHLOROPLASTIC"/>
    <property type="match status" value="1"/>
</dbReference>
<keyword evidence="4" id="KW-0810">Translation regulation</keyword>
<keyword evidence="5" id="KW-0694">RNA-binding</keyword>
<feature type="repeat" description="Pumilio" evidence="7">
    <location>
        <begin position="821"/>
        <end position="857"/>
    </location>
</feature>
<dbReference type="InterPro" id="IPR011989">
    <property type="entry name" value="ARM-like"/>
</dbReference>
<dbReference type="PROSITE" id="PS50303">
    <property type="entry name" value="PUM_HD"/>
    <property type="match status" value="1"/>
</dbReference>
<dbReference type="EMBL" id="JADCNL010000026">
    <property type="protein sequence ID" value="KAG0452098.1"/>
    <property type="molecule type" value="Genomic_DNA"/>
</dbReference>
<dbReference type="InterPro" id="IPR001313">
    <property type="entry name" value="Pumilio_RNA-bd_rpt"/>
</dbReference>
<dbReference type="OrthoDB" id="206201at2759"/>
<dbReference type="PANTHER" id="PTHR12537">
    <property type="entry name" value="RNA BINDING PROTEIN PUMILIO-RELATED"/>
    <property type="match status" value="1"/>
</dbReference>
<dbReference type="GO" id="GO:0005737">
    <property type="term" value="C:cytoplasm"/>
    <property type="evidence" value="ECO:0007669"/>
    <property type="project" value="UniProtKB-SubCell"/>
</dbReference>
<feature type="compositionally biased region" description="Basic and acidic residues" evidence="8">
    <location>
        <begin position="648"/>
        <end position="659"/>
    </location>
</feature>
<keyword evidence="2" id="KW-0963">Cytoplasm</keyword>
<proteinExistence type="predicted"/>
<evidence type="ECO:0000256" key="2">
    <source>
        <dbReference type="ARBA" id="ARBA00022490"/>
    </source>
</evidence>
<protein>
    <recommendedName>
        <fullName evidence="9">PUM-HD domain-containing protein</fullName>
    </recommendedName>
</protein>
<reference evidence="10 11" key="1">
    <citation type="journal article" date="2020" name="Nat. Food">
        <title>A phased Vanilla planifolia genome enables genetic improvement of flavour and production.</title>
        <authorList>
            <person name="Hasing T."/>
            <person name="Tang H."/>
            <person name="Brym M."/>
            <person name="Khazi F."/>
            <person name="Huang T."/>
            <person name="Chambers A.H."/>
        </authorList>
    </citation>
    <scope>NUCLEOTIDE SEQUENCE [LARGE SCALE GENOMIC DNA]</scope>
    <source>
        <tissue evidence="10">Leaf</tissue>
    </source>
</reference>
<evidence type="ECO:0000256" key="5">
    <source>
        <dbReference type="ARBA" id="ARBA00022884"/>
    </source>
</evidence>
<dbReference type="Proteomes" id="UP000636800">
    <property type="component" value="Unassembled WGS sequence"/>
</dbReference>
<keyword evidence="3" id="KW-0677">Repeat</keyword>
<comment type="function">
    <text evidence="6">Sequence-specific RNA-binding protein that regulates translation and mRNA stability by binding the 3'-UTR of target mRNAs. Binds the APUM-binding elements (APBEs) in the 3'-UTR mRNA sequence of CLV1, PNH, WUS and FAS2.</text>
</comment>
<accession>A0A835PG98</accession>
<evidence type="ECO:0000256" key="4">
    <source>
        <dbReference type="ARBA" id="ARBA00022845"/>
    </source>
</evidence>